<keyword evidence="18" id="KW-1185">Reference proteome</keyword>
<evidence type="ECO:0000256" key="12">
    <source>
        <dbReference type="ARBA" id="ARBA00041185"/>
    </source>
</evidence>
<evidence type="ECO:0000256" key="8">
    <source>
        <dbReference type="ARBA" id="ARBA00023136"/>
    </source>
</evidence>
<keyword evidence="4 16" id="KW-0812">Transmembrane</keyword>
<evidence type="ECO:0000256" key="7">
    <source>
        <dbReference type="ARBA" id="ARBA00022989"/>
    </source>
</evidence>
<dbReference type="EMBL" id="LMTR01000093">
    <property type="protein sequence ID" value="KWT64294.1"/>
    <property type="molecule type" value="Genomic_DNA"/>
</dbReference>
<dbReference type="GO" id="GO:0008360">
    <property type="term" value="P:regulation of cell shape"/>
    <property type="evidence" value="ECO:0007669"/>
    <property type="project" value="UniProtKB-KW"/>
</dbReference>
<keyword evidence="8 16" id="KW-0472">Membrane</keyword>
<keyword evidence="3" id="KW-0808">Transferase</keyword>
<gene>
    <name evidence="17" type="ORF">APY04_3306</name>
</gene>
<feature type="transmembrane region" description="Helical" evidence="16">
    <location>
        <begin position="21"/>
        <end position="40"/>
    </location>
</feature>
<dbReference type="InterPro" id="IPR001182">
    <property type="entry name" value="FtsW/RodA"/>
</dbReference>
<dbReference type="RefSeq" id="WP_068464757.1">
    <property type="nucleotide sequence ID" value="NZ_JAEFBX010000002.1"/>
</dbReference>
<evidence type="ECO:0000256" key="16">
    <source>
        <dbReference type="SAM" id="Phobius"/>
    </source>
</evidence>
<evidence type="ECO:0000256" key="11">
    <source>
        <dbReference type="ARBA" id="ARBA00038053"/>
    </source>
</evidence>
<keyword evidence="6" id="KW-0573">Peptidoglycan synthesis</keyword>
<dbReference type="PANTHER" id="PTHR30474">
    <property type="entry name" value="CELL CYCLE PROTEIN"/>
    <property type="match status" value="1"/>
</dbReference>
<evidence type="ECO:0000256" key="1">
    <source>
        <dbReference type="ARBA" id="ARBA00004141"/>
    </source>
</evidence>
<dbReference type="PATRIC" id="fig|121290.4.peg.737"/>
<keyword evidence="5" id="KW-0133">Cell shape</keyword>
<dbReference type="GO" id="GO:0032153">
    <property type="term" value="C:cell division site"/>
    <property type="evidence" value="ECO:0007669"/>
    <property type="project" value="TreeGrafter"/>
</dbReference>
<evidence type="ECO:0000256" key="10">
    <source>
        <dbReference type="ARBA" id="ARBA00033270"/>
    </source>
</evidence>
<evidence type="ECO:0000313" key="17">
    <source>
        <dbReference type="EMBL" id="KWT64294.1"/>
    </source>
</evidence>
<dbReference type="GO" id="GO:0009252">
    <property type="term" value="P:peptidoglycan biosynthetic process"/>
    <property type="evidence" value="ECO:0007669"/>
    <property type="project" value="UniProtKB-KW"/>
</dbReference>
<dbReference type="AlphaFoldDB" id="A0A109B8T6"/>
<dbReference type="GO" id="GO:0051301">
    <property type="term" value="P:cell division"/>
    <property type="evidence" value="ECO:0007669"/>
    <property type="project" value="UniProtKB-KW"/>
</dbReference>
<comment type="catalytic activity">
    <reaction evidence="15">
        <text>[GlcNAc-(1-&gt;4)-Mur2Ac(oyl-L-Ala-gamma-D-Glu-L-Lys-D-Ala-D-Ala)](n)-di-trans,octa-cis-undecaprenyl diphosphate + beta-D-GlcNAc-(1-&gt;4)-Mur2Ac(oyl-L-Ala-gamma-D-Glu-L-Lys-D-Ala-D-Ala)-di-trans,octa-cis-undecaprenyl diphosphate = [GlcNAc-(1-&gt;4)-Mur2Ac(oyl-L-Ala-gamma-D-Glu-L-Lys-D-Ala-D-Ala)](n+1)-di-trans,octa-cis-undecaprenyl diphosphate + di-trans,octa-cis-undecaprenyl diphosphate + H(+)</text>
        <dbReference type="Rhea" id="RHEA:23708"/>
        <dbReference type="Rhea" id="RHEA-COMP:9602"/>
        <dbReference type="Rhea" id="RHEA-COMP:9603"/>
        <dbReference type="ChEBI" id="CHEBI:15378"/>
        <dbReference type="ChEBI" id="CHEBI:58405"/>
        <dbReference type="ChEBI" id="CHEBI:60033"/>
        <dbReference type="ChEBI" id="CHEBI:78435"/>
        <dbReference type="EC" id="2.4.99.28"/>
    </reaction>
</comment>
<comment type="subcellular location">
    <subcellularLocation>
        <location evidence="1">Membrane</location>
        <topology evidence="1">Multi-pass membrane protein</topology>
    </subcellularLocation>
</comment>
<evidence type="ECO:0000256" key="15">
    <source>
        <dbReference type="ARBA" id="ARBA00049902"/>
    </source>
</evidence>
<feature type="transmembrane region" description="Helical" evidence="16">
    <location>
        <begin position="147"/>
        <end position="164"/>
    </location>
</feature>
<organism evidence="17 18">
    <name type="scientific">Hyphomicrobium sulfonivorans</name>
    <dbReference type="NCBI Taxonomy" id="121290"/>
    <lineage>
        <taxon>Bacteria</taxon>
        <taxon>Pseudomonadati</taxon>
        <taxon>Pseudomonadota</taxon>
        <taxon>Alphaproteobacteria</taxon>
        <taxon>Hyphomicrobiales</taxon>
        <taxon>Hyphomicrobiaceae</taxon>
        <taxon>Hyphomicrobium</taxon>
    </lineage>
</organism>
<dbReference type="GO" id="GO:0015648">
    <property type="term" value="F:lipid-linked peptidoglycan transporter activity"/>
    <property type="evidence" value="ECO:0007669"/>
    <property type="project" value="TreeGrafter"/>
</dbReference>
<keyword evidence="7 16" id="KW-1133">Transmembrane helix</keyword>
<dbReference type="OrthoDB" id="9768187at2"/>
<accession>A0A109B8T6</accession>
<dbReference type="Pfam" id="PF01098">
    <property type="entry name" value="FTSW_RODA_SPOVE"/>
    <property type="match status" value="1"/>
</dbReference>
<evidence type="ECO:0000256" key="4">
    <source>
        <dbReference type="ARBA" id="ARBA00022692"/>
    </source>
</evidence>
<dbReference type="GO" id="GO:0005886">
    <property type="term" value="C:plasma membrane"/>
    <property type="evidence" value="ECO:0007669"/>
    <property type="project" value="TreeGrafter"/>
</dbReference>
<dbReference type="EC" id="2.4.99.28" evidence="14"/>
<sequence>MRLSRADRSRVADWWFTVDHVLVGAILALVAAGLVLSLAASPAVALRKDLPTYHFVERHLIFSAIGVVVMLAVSLLSPRGVRRLALLLFGASLAGLLVVFFTGAEMQGARRWLSIAGHSLQPSEFAKPGFVVLSAWLFAESGKRADMPAVPLAIILLLCFTGLLLSQPDVGQTLLVIAVWTSLYFLSGQPLLGAGIIAGCGVLSFAFAYSTFDHVRYRIDKFLFATPGDFSQLDRAMRSFSEGGFLGRGPGEGVIKTVLPDAHTDFIFAVVAEEYGIIACMVLLGLFAFIVMRALVTAAQESDAGIRLAIQGLAILFGTQALINMGVNVGLLPAKGITLPFISSGGSSMIAVSLTLGMLLALTRHRPHATRLRKPPLLNDMAPMDQRLQTSGSAQK</sequence>
<comment type="caution">
    <text evidence="17">The sequence shown here is derived from an EMBL/GenBank/DDBJ whole genome shotgun (WGS) entry which is preliminary data.</text>
</comment>
<proteinExistence type="inferred from homology"/>
<feature type="transmembrane region" description="Helical" evidence="16">
    <location>
        <begin position="170"/>
        <end position="186"/>
    </location>
</feature>
<evidence type="ECO:0000256" key="3">
    <source>
        <dbReference type="ARBA" id="ARBA00022679"/>
    </source>
</evidence>
<evidence type="ECO:0000256" key="2">
    <source>
        <dbReference type="ARBA" id="ARBA00022676"/>
    </source>
</evidence>
<dbReference type="GO" id="GO:0008955">
    <property type="term" value="F:peptidoglycan glycosyltransferase activity"/>
    <property type="evidence" value="ECO:0007669"/>
    <property type="project" value="UniProtKB-EC"/>
</dbReference>
<keyword evidence="17" id="KW-0131">Cell cycle</keyword>
<evidence type="ECO:0000256" key="14">
    <source>
        <dbReference type="ARBA" id="ARBA00044770"/>
    </source>
</evidence>
<dbReference type="PANTHER" id="PTHR30474:SF2">
    <property type="entry name" value="PEPTIDOGLYCAN GLYCOSYLTRANSFERASE FTSW-RELATED"/>
    <property type="match status" value="1"/>
</dbReference>
<evidence type="ECO:0000256" key="6">
    <source>
        <dbReference type="ARBA" id="ARBA00022984"/>
    </source>
</evidence>
<comment type="similarity">
    <text evidence="11">Belongs to the SEDS family. FtsW subfamily.</text>
</comment>
<protein>
    <recommendedName>
        <fullName evidence="12">Probable peptidoglycan glycosyltransferase FtsW</fullName>
        <ecNumber evidence="14">2.4.99.28</ecNumber>
    </recommendedName>
    <alternativeName>
        <fullName evidence="13">Cell division protein FtsW</fullName>
    </alternativeName>
    <alternativeName>
        <fullName evidence="10">Cell wall polymerase</fullName>
    </alternativeName>
    <alternativeName>
        <fullName evidence="9">Peptidoglycan polymerase</fullName>
    </alternativeName>
</protein>
<dbReference type="STRING" id="121290.APY04_3306"/>
<feature type="transmembrane region" description="Helical" evidence="16">
    <location>
        <begin position="308"/>
        <end position="327"/>
    </location>
</feature>
<reference evidence="17 18" key="1">
    <citation type="submission" date="2015-10" db="EMBL/GenBank/DDBJ databases">
        <title>Transcriptomic analysis of a linuron degrading triple-species bacterial consortium.</title>
        <authorList>
            <person name="Albers P."/>
        </authorList>
    </citation>
    <scope>NUCLEOTIDE SEQUENCE [LARGE SCALE GENOMIC DNA]</scope>
    <source>
        <strain evidence="17 18">WDL6</strain>
    </source>
</reference>
<dbReference type="Proteomes" id="UP000059074">
    <property type="component" value="Unassembled WGS sequence"/>
</dbReference>
<evidence type="ECO:0000256" key="9">
    <source>
        <dbReference type="ARBA" id="ARBA00032370"/>
    </source>
</evidence>
<evidence type="ECO:0000256" key="5">
    <source>
        <dbReference type="ARBA" id="ARBA00022960"/>
    </source>
</evidence>
<feature type="transmembrane region" description="Helical" evidence="16">
    <location>
        <begin position="275"/>
        <end position="296"/>
    </location>
</feature>
<feature type="transmembrane region" description="Helical" evidence="16">
    <location>
        <begin position="339"/>
        <end position="363"/>
    </location>
</feature>
<feature type="transmembrane region" description="Helical" evidence="16">
    <location>
        <begin position="60"/>
        <end position="77"/>
    </location>
</feature>
<evidence type="ECO:0000313" key="18">
    <source>
        <dbReference type="Proteomes" id="UP000059074"/>
    </source>
</evidence>
<keyword evidence="17" id="KW-0132">Cell division</keyword>
<feature type="transmembrane region" description="Helical" evidence="16">
    <location>
        <begin position="84"/>
        <end position="104"/>
    </location>
</feature>
<keyword evidence="2" id="KW-0328">Glycosyltransferase</keyword>
<name>A0A109B8T6_HYPSL</name>
<evidence type="ECO:0000256" key="13">
    <source>
        <dbReference type="ARBA" id="ARBA00041418"/>
    </source>
</evidence>